<feature type="region of interest" description="Disordered" evidence="1">
    <location>
        <begin position="246"/>
        <end position="444"/>
    </location>
</feature>
<evidence type="ECO:0000313" key="3">
    <source>
        <dbReference type="EMBL" id="RKU47394.1"/>
    </source>
</evidence>
<comment type="caution">
    <text evidence="3">The sequence shown here is derived from an EMBL/GenBank/DDBJ whole genome shotgun (WGS) entry which is preliminary data.</text>
</comment>
<dbReference type="STRING" id="177199.A0A420YHN5"/>
<dbReference type="EMBL" id="QVQW01000009">
    <property type="protein sequence ID" value="RKU47394.1"/>
    <property type="molecule type" value="Genomic_DNA"/>
</dbReference>
<feature type="compositionally biased region" description="Basic and acidic residues" evidence="1">
    <location>
        <begin position="274"/>
        <end position="283"/>
    </location>
</feature>
<evidence type="ECO:0000259" key="2">
    <source>
        <dbReference type="PROSITE" id="PS51140"/>
    </source>
</evidence>
<dbReference type="Proteomes" id="UP000275385">
    <property type="component" value="Unassembled WGS sequence"/>
</dbReference>
<accession>A0A420YHN5</accession>
<dbReference type="InterPro" id="IPR041807">
    <property type="entry name" value="Cue5/Don1_CUE"/>
</dbReference>
<dbReference type="OrthoDB" id="9942608at2759"/>
<dbReference type="AlphaFoldDB" id="A0A420YHN5"/>
<sequence>MSATTDSPAKAATVEAVPESPTTARPLEMDDDDVNETSGIMGDSAPKSPIPGATPAPVAAAPETTTETAPPKPPRPLTEQQKNEQTLKEAFPTIDATVIRAVLRASRGQVEPAFNALLEMTDPDAVKNDEEEVPPPRPPRPVAAAVGPTATPYDQLEADERYARQLAEQYEHAGAYEARTSSRAYGAGVPRGRQQTGLKPNELYDDREHSFLDDDLPEIKESLRKGFVETQTKVNSWFTNIKKKLEEQFDDNDAEERAGASSFIGRPTRNQQRRSADYDRYDADPAMLSDDFAGMQFNNDGSPVIPSQPSRANPHLFKPPPPSKSPRVSSDGRRVSSNEGRRVSFKESVEDIDPYNASPRVSAKDTPPTSASKASKWQPLSSVDPNPIADNDPFSLGDSDDERETKDKKPDDQERLRKAAAEAMADSLVDDKDKDKVKAGDSKD</sequence>
<feature type="region of interest" description="Disordered" evidence="1">
    <location>
        <begin position="174"/>
        <end position="204"/>
    </location>
</feature>
<dbReference type="FunFam" id="1.10.8.10:FF:000064">
    <property type="entry name" value="Similar to CUE domain-containing protein"/>
    <property type="match status" value="1"/>
</dbReference>
<dbReference type="CDD" id="cd14372">
    <property type="entry name" value="CUE_Cue5p_like"/>
    <property type="match status" value="1"/>
</dbReference>
<feature type="region of interest" description="Disordered" evidence="1">
    <location>
        <begin position="1"/>
        <end position="89"/>
    </location>
</feature>
<feature type="compositionally biased region" description="Basic and acidic residues" evidence="1">
    <location>
        <begin position="330"/>
        <end position="349"/>
    </location>
</feature>
<dbReference type="SUPFAM" id="SSF46934">
    <property type="entry name" value="UBA-like"/>
    <property type="match status" value="1"/>
</dbReference>
<feature type="compositionally biased region" description="Low complexity" evidence="1">
    <location>
        <begin position="142"/>
        <end position="152"/>
    </location>
</feature>
<dbReference type="GO" id="GO:0031624">
    <property type="term" value="F:ubiquitin conjugating enzyme binding"/>
    <property type="evidence" value="ECO:0007669"/>
    <property type="project" value="TreeGrafter"/>
</dbReference>
<dbReference type="Gene3D" id="1.10.8.10">
    <property type="entry name" value="DNA helicase RuvA subunit, C-terminal domain"/>
    <property type="match status" value="1"/>
</dbReference>
<proteinExistence type="predicted"/>
<name>A0A420YHN5_9PEZI</name>
<dbReference type="PROSITE" id="PS51140">
    <property type="entry name" value="CUE"/>
    <property type="match status" value="1"/>
</dbReference>
<dbReference type="PANTHER" id="PTHR16461:SF5">
    <property type="entry name" value="TOLL-INTERACTING PROTEIN"/>
    <property type="match status" value="1"/>
</dbReference>
<dbReference type="GO" id="GO:0006511">
    <property type="term" value="P:ubiquitin-dependent protein catabolic process"/>
    <property type="evidence" value="ECO:0007669"/>
    <property type="project" value="TreeGrafter"/>
</dbReference>
<dbReference type="PANTHER" id="PTHR16461">
    <property type="entry name" value="TOLL-INTERACTING PROTEIN"/>
    <property type="match status" value="1"/>
</dbReference>
<dbReference type="Pfam" id="PF02845">
    <property type="entry name" value="CUE"/>
    <property type="match status" value="1"/>
</dbReference>
<keyword evidence="4" id="KW-1185">Reference proteome</keyword>
<dbReference type="SMART" id="SM00546">
    <property type="entry name" value="CUE"/>
    <property type="match status" value="1"/>
</dbReference>
<organism evidence="3 4">
    <name type="scientific">Coniochaeta pulveracea</name>
    <dbReference type="NCBI Taxonomy" id="177199"/>
    <lineage>
        <taxon>Eukaryota</taxon>
        <taxon>Fungi</taxon>
        <taxon>Dikarya</taxon>
        <taxon>Ascomycota</taxon>
        <taxon>Pezizomycotina</taxon>
        <taxon>Sordariomycetes</taxon>
        <taxon>Sordariomycetidae</taxon>
        <taxon>Coniochaetales</taxon>
        <taxon>Coniochaetaceae</taxon>
        <taxon>Coniochaeta</taxon>
    </lineage>
</organism>
<dbReference type="InterPro" id="IPR009060">
    <property type="entry name" value="UBA-like_sf"/>
</dbReference>
<reference evidence="3 4" key="1">
    <citation type="submission" date="2018-08" db="EMBL/GenBank/DDBJ databases">
        <title>Draft genome of the lignicolous fungus Coniochaeta pulveracea.</title>
        <authorList>
            <person name="Borstlap C.J."/>
            <person name="De Witt R.N."/>
            <person name="Botha A."/>
            <person name="Volschenk H."/>
        </authorList>
    </citation>
    <scope>NUCLEOTIDE SEQUENCE [LARGE SCALE GENOMIC DNA]</scope>
    <source>
        <strain evidence="3 4">CAB683</strain>
    </source>
</reference>
<evidence type="ECO:0000256" key="1">
    <source>
        <dbReference type="SAM" id="MobiDB-lite"/>
    </source>
</evidence>
<feature type="compositionally biased region" description="Low complexity" evidence="1">
    <location>
        <begin position="55"/>
        <end position="69"/>
    </location>
</feature>
<dbReference type="GO" id="GO:0005737">
    <property type="term" value="C:cytoplasm"/>
    <property type="evidence" value="ECO:0007669"/>
    <property type="project" value="TreeGrafter"/>
</dbReference>
<protein>
    <submittedName>
        <fullName evidence="3">Ubiquitin-binding protein cue5</fullName>
    </submittedName>
</protein>
<feature type="compositionally biased region" description="Basic and acidic residues" evidence="1">
    <location>
        <begin position="429"/>
        <end position="444"/>
    </location>
</feature>
<feature type="compositionally biased region" description="Polar residues" evidence="1">
    <location>
        <begin position="296"/>
        <end position="311"/>
    </location>
</feature>
<feature type="compositionally biased region" description="Polar residues" evidence="1">
    <location>
        <begin position="367"/>
        <end position="384"/>
    </location>
</feature>
<feature type="compositionally biased region" description="Basic and acidic residues" evidence="1">
    <location>
        <begin position="403"/>
        <end position="420"/>
    </location>
</feature>
<gene>
    <name evidence="3" type="primary">CUE5</name>
    <name evidence="3" type="ORF">DL546_007399</name>
</gene>
<dbReference type="InterPro" id="IPR003892">
    <property type="entry name" value="CUE"/>
</dbReference>
<dbReference type="GO" id="GO:0043130">
    <property type="term" value="F:ubiquitin binding"/>
    <property type="evidence" value="ECO:0007669"/>
    <property type="project" value="InterPro"/>
</dbReference>
<feature type="region of interest" description="Disordered" evidence="1">
    <location>
        <begin position="120"/>
        <end position="154"/>
    </location>
</feature>
<feature type="domain" description="CUE" evidence="2">
    <location>
        <begin position="79"/>
        <end position="122"/>
    </location>
</feature>
<evidence type="ECO:0000313" key="4">
    <source>
        <dbReference type="Proteomes" id="UP000275385"/>
    </source>
</evidence>